<dbReference type="AlphaFoldDB" id="A0A379EDB0"/>
<keyword evidence="1" id="KW-1133">Transmembrane helix</keyword>
<reference evidence="2 3" key="1">
    <citation type="submission" date="2018-06" db="EMBL/GenBank/DDBJ databases">
        <authorList>
            <consortium name="Pathogen Informatics"/>
            <person name="Doyle S."/>
        </authorList>
    </citation>
    <scope>NUCLEOTIDE SEQUENCE [LARGE SCALE GENOMIC DNA]</scope>
    <source>
        <strain evidence="2 3">NCTC13067</strain>
    </source>
</reference>
<dbReference type="PROSITE" id="PS51257">
    <property type="entry name" value="PROKAR_LIPOPROTEIN"/>
    <property type="match status" value="1"/>
</dbReference>
<organism evidence="2 3">
    <name type="scientific">Prevotella denticola</name>
    <dbReference type="NCBI Taxonomy" id="28129"/>
    <lineage>
        <taxon>Bacteria</taxon>
        <taxon>Pseudomonadati</taxon>
        <taxon>Bacteroidota</taxon>
        <taxon>Bacteroidia</taxon>
        <taxon>Bacteroidales</taxon>
        <taxon>Prevotellaceae</taxon>
        <taxon>Prevotella</taxon>
    </lineage>
</organism>
<keyword evidence="1" id="KW-0812">Transmembrane</keyword>
<feature type="transmembrane region" description="Helical" evidence="1">
    <location>
        <begin position="181"/>
        <end position="200"/>
    </location>
</feature>
<evidence type="ECO:0000313" key="3">
    <source>
        <dbReference type="Proteomes" id="UP000255469"/>
    </source>
</evidence>
<keyword evidence="1" id="KW-0472">Membrane</keyword>
<protein>
    <submittedName>
        <fullName evidence="2">Uncharacterized protein</fullName>
    </submittedName>
</protein>
<name>A0A379EDB0_9BACT</name>
<evidence type="ECO:0000313" key="2">
    <source>
        <dbReference type="EMBL" id="SUB94171.1"/>
    </source>
</evidence>
<accession>A0A379EDB0</accession>
<feature type="transmembrane region" description="Helical" evidence="1">
    <location>
        <begin position="73"/>
        <end position="91"/>
    </location>
</feature>
<gene>
    <name evidence="2" type="ORF">NCTC13067_02033</name>
</gene>
<proteinExistence type="predicted"/>
<dbReference type="Proteomes" id="UP000255469">
    <property type="component" value="Unassembled WGS sequence"/>
</dbReference>
<evidence type="ECO:0000256" key="1">
    <source>
        <dbReference type="SAM" id="Phobius"/>
    </source>
</evidence>
<feature type="transmembrane region" description="Helical" evidence="1">
    <location>
        <begin position="152"/>
        <end position="174"/>
    </location>
</feature>
<sequence length="218" mass="25297">MDIKVFYLYTIIVIGCFIFLKYKKYIDKCVTKSMEKIGMLWTLIVMPLFVYGIHKATYEIYLETNKDELGWEYGLILFLVLIDLFCIAYALEKLEKAFSEKRSFFSLLPTIIAILFAIALNFAIQYNILFDYEKEAYVNIQPECWYKDLANFFFYSFGVLTSSIITQITAASILAKVLVTLEVLSAFIFIILIIGNYKAIGESLSNLRFLHGENNKKE</sequence>
<feature type="transmembrane region" description="Helical" evidence="1">
    <location>
        <begin position="34"/>
        <end position="53"/>
    </location>
</feature>
<feature type="transmembrane region" description="Helical" evidence="1">
    <location>
        <begin position="103"/>
        <end position="124"/>
    </location>
</feature>
<feature type="transmembrane region" description="Helical" evidence="1">
    <location>
        <begin position="6"/>
        <end position="22"/>
    </location>
</feature>
<dbReference type="EMBL" id="UGTM01000002">
    <property type="protein sequence ID" value="SUB94171.1"/>
    <property type="molecule type" value="Genomic_DNA"/>
</dbReference>